<dbReference type="Proteomes" id="UP001154252">
    <property type="component" value="Unassembled WGS sequence"/>
</dbReference>
<dbReference type="OrthoDB" id="6105938at2759"/>
<sequence length="162" mass="18839">MVSSPLNDFFRSWPGFTFHVQLPLHKSWEQLHVFCGWNDQSPQYRAAWIGYQDALASEVTIRFGDVLELESWQKLCRAVGIDPLPGTCADGYLVTRNLFVNIIDLIQWTRTNRVDGEVKRWKNSSDPCEYSIATKRVFERDMTARDKPNVVLRRLTTCMVPR</sequence>
<proteinExistence type="predicted"/>
<protein>
    <submittedName>
        <fullName evidence="1">Uncharacterized protein</fullName>
    </submittedName>
</protein>
<organism evidence="1 2">
    <name type="scientific">Penicillium egyptiacum</name>
    <dbReference type="NCBI Taxonomy" id="1303716"/>
    <lineage>
        <taxon>Eukaryota</taxon>
        <taxon>Fungi</taxon>
        <taxon>Dikarya</taxon>
        <taxon>Ascomycota</taxon>
        <taxon>Pezizomycotina</taxon>
        <taxon>Eurotiomycetes</taxon>
        <taxon>Eurotiomycetidae</taxon>
        <taxon>Eurotiales</taxon>
        <taxon>Aspergillaceae</taxon>
        <taxon>Penicillium</taxon>
    </lineage>
</organism>
<evidence type="ECO:0000313" key="1">
    <source>
        <dbReference type="EMBL" id="CAG8894795.1"/>
    </source>
</evidence>
<evidence type="ECO:0000313" key="2">
    <source>
        <dbReference type="Proteomes" id="UP001154252"/>
    </source>
</evidence>
<dbReference type="AlphaFoldDB" id="A0A9W4P2X8"/>
<dbReference type="PANTHER" id="PTHR38846">
    <property type="entry name" value="C3H1-TYPE DOMAIN-CONTAINING PROTEIN"/>
    <property type="match status" value="1"/>
</dbReference>
<accession>A0A9W4P2X8</accession>
<name>A0A9W4P2X8_9EURO</name>
<reference evidence="1" key="1">
    <citation type="submission" date="2021-07" db="EMBL/GenBank/DDBJ databases">
        <authorList>
            <person name="Branca A.L. A."/>
        </authorList>
    </citation>
    <scope>NUCLEOTIDE SEQUENCE</scope>
</reference>
<gene>
    <name evidence="1" type="ORF">PEGY_LOCUS3928</name>
</gene>
<dbReference type="EMBL" id="CAJVRC010000851">
    <property type="protein sequence ID" value="CAG8894795.1"/>
    <property type="molecule type" value="Genomic_DNA"/>
</dbReference>
<keyword evidence="2" id="KW-1185">Reference proteome</keyword>
<dbReference type="PANTHER" id="PTHR38846:SF1">
    <property type="entry name" value="C3H1-TYPE DOMAIN-CONTAINING PROTEIN"/>
    <property type="match status" value="1"/>
</dbReference>
<comment type="caution">
    <text evidence="1">The sequence shown here is derived from an EMBL/GenBank/DDBJ whole genome shotgun (WGS) entry which is preliminary data.</text>
</comment>